<evidence type="ECO:0000313" key="1">
    <source>
        <dbReference type="Proteomes" id="UP000095281"/>
    </source>
</evidence>
<reference evidence="2" key="1">
    <citation type="submission" date="2016-11" db="UniProtKB">
        <authorList>
            <consortium name="WormBaseParasite"/>
        </authorList>
    </citation>
    <scope>IDENTIFICATION</scope>
</reference>
<dbReference type="WBParaSite" id="MhA1_Contig711.frz3.gene12">
    <property type="protein sequence ID" value="MhA1_Contig711.frz3.gene12"/>
    <property type="gene ID" value="MhA1_Contig711.frz3.gene12"/>
</dbReference>
<accession>A0A1I8BVU8</accession>
<protein>
    <submittedName>
        <fullName evidence="2">Apple domain-containing protein</fullName>
    </submittedName>
</protein>
<proteinExistence type="predicted"/>
<keyword evidence="1" id="KW-1185">Reference proteome</keyword>
<sequence length="111" mass="12874">MDYVLKSEICKNMDYMEIETPSMILKMSGNLLLCYQSEFGIFKNNGNWKPQERYIIENKSKENEQLCKKCIENGNCFNGNNWNGVLFNENEGGLLQVEADILGNTLVIHWQ</sequence>
<organism evidence="1 2">
    <name type="scientific">Meloidogyne hapla</name>
    <name type="common">Root-knot nematode worm</name>
    <dbReference type="NCBI Taxonomy" id="6305"/>
    <lineage>
        <taxon>Eukaryota</taxon>
        <taxon>Metazoa</taxon>
        <taxon>Ecdysozoa</taxon>
        <taxon>Nematoda</taxon>
        <taxon>Chromadorea</taxon>
        <taxon>Rhabditida</taxon>
        <taxon>Tylenchina</taxon>
        <taxon>Tylenchomorpha</taxon>
        <taxon>Tylenchoidea</taxon>
        <taxon>Meloidogynidae</taxon>
        <taxon>Meloidogyninae</taxon>
        <taxon>Meloidogyne</taxon>
    </lineage>
</organism>
<name>A0A1I8BVU8_MELHA</name>
<evidence type="ECO:0000313" key="2">
    <source>
        <dbReference type="WBParaSite" id="MhA1_Contig711.frz3.gene12"/>
    </source>
</evidence>
<dbReference type="AlphaFoldDB" id="A0A1I8BVU8"/>
<dbReference type="Proteomes" id="UP000095281">
    <property type="component" value="Unplaced"/>
</dbReference>